<keyword evidence="3 7" id="KW-0378">Hydrolase</keyword>
<dbReference type="InterPro" id="IPR001254">
    <property type="entry name" value="Trypsin_dom"/>
</dbReference>
<dbReference type="CDD" id="cd00190">
    <property type="entry name" value="Tryp_SPc"/>
    <property type="match status" value="1"/>
</dbReference>
<dbReference type="GO" id="GO:0006508">
    <property type="term" value="P:proteolysis"/>
    <property type="evidence" value="ECO:0007669"/>
    <property type="project" value="UniProtKB-KW"/>
</dbReference>
<dbReference type="InterPro" id="IPR050430">
    <property type="entry name" value="Peptidase_S1"/>
</dbReference>
<dbReference type="PANTHER" id="PTHR24276">
    <property type="entry name" value="POLYSERASE-RELATED"/>
    <property type="match status" value="1"/>
</dbReference>
<feature type="domain" description="Peptidase S1" evidence="9">
    <location>
        <begin position="40"/>
        <end position="275"/>
    </location>
</feature>
<dbReference type="Proteomes" id="UP001153620">
    <property type="component" value="Chromosome 4"/>
</dbReference>
<reference evidence="10" key="1">
    <citation type="submission" date="2022-01" db="EMBL/GenBank/DDBJ databases">
        <authorList>
            <person name="King R."/>
        </authorList>
    </citation>
    <scope>NUCLEOTIDE SEQUENCE</scope>
</reference>
<keyword evidence="11" id="KW-1185">Reference proteome</keyword>
<feature type="signal peptide" evidence="8">
    <location>
        <begin position="1"/>
        <end position="16"/>
    </location>
</feature>
<keyword evidence="5" id="KW-1015">Disulfide bond</keyword>
<keyword evidence="1 7" id="KW-0645">Protease</keyword>
<dbReference type="PROSITE" id="PS00135">
    <property type="entry name" value="TRYPSIN_SER"/>
    <property type="match status" value="1"/>
</dbReference>
<dbReference type="PANTHER" id="PTHR24276:SF91">
    <property type="entry name" value="AT26814P-RELATED"/>
    <property type="match status" value="1"/>
</dbReference>
<keyword evidence="4 7" id="KW-0720">Serine protease</keyword>
<dbReference type="EMBL" id="OU895880">
    <property type="protein sequence ID" value="CAG9810830.1"/>
    <property type="molecule type" value="Genomic_DNA"/>
</dbReference>
<dbReference type="Pfam" id="PF00089">
    <property type="entry name" value="Trypsin"/>
    <property type="match status" value="1"/>
</dbReference>
<evidence type="ECO:0000256" key="2">
    <source>
        <dbReference type="ARBA" id="ARBA00022757"/>
    </source>
</evidence>
<evidence type="ECO:0000256" key="3">
    <source>
        <dbReference type="ARBA" id="ARBA00022801"/>
    </source>
</evidence>
<dbReference type="SMART" id="SM00020">
    <property type="entry name" value="Tryp_SPc"/>
    <property type="match status" value="1"/>
</dbReference>
<evidence type="ECO:0000259" key="9">
    <source>
        <dbReference type="PROSITE" id="PS50240"/>
    </source>
</evidence>
<dbReference type="InterPro" id="IPR001314">
    <property type="entry name" value="Peptidase_S1A"/>
</dbReference>
<dbReference type="InterPro" id="IPR033116">
    <property type="entry name" value="TRYPSIN_SER"/>
</dbReference>
<evidence type="ECO:0000313" key="10">
    <source>
        <dbReference type="EMBL" id="CAG9810830.1"/>
    </source>
</evidence>
<dbReference type="SUPFAM" id="SSF50494">
    <property type="entry name" value="Trypsin-like serine proteases"/>
    <property type="match status" value="1"/>
</dbReference>
<proteinExistence type="inferred from homology"/>
<protein>
    <recommendedName>
        <fullName evidence="9">Peptidase S1 domain-containing protein</fullName>
    </recommendedName>
</protein>
<evidence type="ECO:0000256" key="5">
    <source>
        <dbReference type="ARBA" id="ARBA00023157"/>
    </source>
</evidence>
<dbReference type="InterPro" id="IPR009003">
    <property type="entry name" value="Peptidase_S1_PA"/>
</dbReference>
<gene>
    <name evidence="10" type="ORF">CHIRRI_LOCUS13642</name>
</gene>
<organism evidence="10 11">
    <name type="scientific">Chironomus riparius</name>
    <dbReference type="NCBI Taxonomy" id="315576"/>
    <lineage>
        <taxon>Eukaryota</taxon>
        <taxon>Metazoa</taxon>
        <taxon>Ecdysozoa</taxon>
        <taxon>Arthropoda</taxon>
        <taxon>Hexapoda</taxon>
        <taxon>Insecta</taxon>
        <taxon>Pterygota</taxon>
        <taxon>Neoptera</taxon>
        <taxon>Endopterygota</taxon>
        <taxon>Diptera</taxon>
        <taxon>Nematocera</taxon>
        <taxon>Chironomoidea</taxon>
        <taxon>Chironomidae</taxon>
        <taxon>Chironominae</taxon>
        <taxon>Chironomus</taxon>
    </lineage>
</organism>
<keyword evidence="8" id="KW-0732">Signal</keyword>
<dbReference type="AlphaFoldDB" id="A0A9N9WYL9"/>
<evidence type="ECO:0000256" key="8">
    <source>
        <dbReference type="SAM" id="SignalP"/>
    </source>
</evidence>
<keyword evidence="2" id="KW-0222">Digestion</keyword>
<dbReference type="PROSITE" id="PS00134">
    <property type="entry name" value="TRYPSIN_HIS"/>
    <property type="match status" value="1"/>
</dbReference>
<sequence length="276" mass="30019">MKWIVIFAILIAVAYGIPRTAPDFSDRIQQNLRSKFRGRIVGGTPADISSFPHMLALYDLSSTGFICGASIIAERWALSAAHCLYFRVDPSLINLRGGSTYHASGGIIFYTESYTLHPQYKHSLKEFDIAIIHTRESSLMRGTNIQAIPLPGICQTDCCLTCPPDQVTTTGWGKNAVGSFPQNLFQITLPIVDRQSCSASWNGIGQMFFCVQNLVGKDSCSGDSGSPIVKKIGTQMVQIGIVSFGTTVCGDGTKPSVATRVELPEIRNWITTMSGI</sequence>
<dbReference type="OrthoDB" id="10059102at2759"/>
<feature type="chain" id="PRO_5040433188" description="Peptidase S1 domain-containing protein" evidence="8">
    <location>
        <begin position="17"/>
        <end position="276"/>
    </location>
</feature>
<evidence type="ECO:0000313" key="11">
    <source>
        <dbReference type="Proteomes" id="UP001153620"/>
    </source>
</evidence>
<evidence type="ECO:0000256" key="1">
    <source>
        <dbReference type="ARBA" id="ARBA00022670"/>
    </source>
</evidence>
<name>A0A9N9WYL9_9DIPT</name>
<dbReference type="GO" id="GO:0004252">
    <property type="term" value="F:serine-type endopeptidase activity"/>
    <property type="evidence" value="ECO:0007669"/>
    <property type="project" value="InterPro"/>
</dbReference>
<dbReference type="PROSITE" id="PS50240">
    <property type="entry name" value="TRYPSIN_DOM"/>
    <property type="match status" value="1"/>
</dbReference>
<evidence type="ECO:0000256" key="6">
    <source>
        <dbReference type="ARBA" id="ARBA00024195"/>
    </source>
</evidence>
<reference evidence="10" key="2">
    <citation type="submission" date="2022-10" db="EMBL/GenBank/DDBJ databases">
        <authorList>
            <consortium name="ENA_rothamsted_submissions"/>
            <consortium name="culmorum"/>
            <person name="King R."/>
        </authorList>
    </citation>
    <scope>NUCLEOTIDE SEQUENCE</scope>
</reference>
<accession>A0A9N9WYL9</accession>
<dbReference type="InterPro" id="IPR018114">
    <property type="entry name" value="TRYPSIN_HIS"/>
</dbReference>
<comment type="similarity">
    <text evidence="6">Belongs to the peptidase S1 family. CLIP subfamily.</text>
</comment>
<dbReference type="Gene3D" id="2.40.10.10">
    <property type="entry name" value="Trypsin-like serine proteases"/>
    <property type="match status" value="1"/>
</dbReference>
<dbReference type="InterPro" id="IPR043504">
    <property type="entry name" value="Peptidase_S1_PA_chymotrypsin"/>
</dbReference>
<evidence type="ECO:0000256" key="4">
    <source>
        <dbReference type="ARBA" id="ARBA00022825"/>
    </source>
</evidence>
<dbReference type="GO" id="GO:0007586">
    <property type="term" value="P:digestion"/>
    <property type="evidence" value="ECO:0007669"/>
    <property type="project" value="UniProtKB-KW"/>
</dbReference>
<evidence type="ECO:0000256" key="7">
    <source>
        <dbReference type="RuleBase" id="RU363034"/>
    </source>
</evidence>
<dbReference type="PRINTS" id="PR00722">
    <property type="entry name" value="CHYMOTRYPSIN"/>
</dbReference>